<keyword evidence="12" id="KW-0808">Transferase</keyword>
<name>A0A3D4V9H3_9BACT</name>
<dbReference type="InterPro" id="IPR004412">
    <property type="entry name" value="GatA"/>
</dbReference>
<dbReference type="Pfam" id="PF01425">
    <property type="entry name" value="Amidase"/>
    <property type="match status" value="1"/>
</dbReference>
<evidence type="ECO:0000259" key="11">
    <source>
        <dbReference type="Pfam" id="PF01425"/>
    </source>
</evidence>
<sequence>MSRSDVTQRLATHGVTEAWERFDAGDVAGLNAFLAVDRDATTAEGATGALVGVPVAIKDNLATLSLPTTCASRVLEGYVSPFEATAVRKLREAGAVIIGKTNMDEFAMGSSTENSAYGPTLNPLDRTRVPGGSSGGSAAAVASGVVRIALGSETGGSVRQPAAFCGIVGVKPTYGRVSRYGLVAYASSLDNVGVFGSTVAEAALGLETIAGHDHFDSTSADLPVPSMVPVLEAGNARPLAGLVVGKPREYFPANLDPRIAAHCERALAQLVALGAEVRDVSLPSTDLAVPVYYIIAPAEASSNLARYDGVRYGVRVDADNLRSMYEGSRSRGFGAEVTRRILLGTYVLSAGYYDAYYKRAQAVRTLITQEFANVFASGVHLLFTPTTPTPAFRLGELSDPYEMYLSDIFTVTANLAGVPAMSQPIGLVDGLPVGGQFMAPHFAEPTMFHAAAALESTLRLEEATV</sequence>
<feature type="domain" description="Amidase" evidence="11">
    <location>
        <begin position="39"/>
        <end position="446"/>
    </location>
</feature>
<dbReference type="PANTHER" id="PTHR11895:SF7">
    <property type="entry name" value="GLUTAMYL-TRNA(GLN) AMIDOTRANSFERASE SUBUNIT A, MITOCHONDRIAL"/>
    <property type="match status" value="1"/>
</dbReference>
<evidence type="ECO:0000256" key="10">
    <source>
        <dbReference type="HAMAP-Rule" id="MF_00120"/>
    </source>
</evidence>
<dbReference type="InterPro" id="IPR020556">
    <property type="entry name" value="Amidase_CS"/>
</dbReference>
<feature type="active site" description="Charge relay system" evidence="10">
    <location>
        <position position="133"/>
    </location>
</feature>
<feature type="active site" description="Acyl-ester intermediate" evidence="10">
    <location>
        <position position="157"/>
    </location>
</feature>
<dbReference type="SUPFAM" id="SSF75304">
    <property type="entry name" value="Amidase signature (AS) enzymes"/>
    <property type="match status" value="1"/>
</dbReference>
<dbReference type="GO" id="GO:0005524">
    <property type="term" value="F:ATP binding"/>
    <property type="evidence" value="ECO:0007669"/>
    <property type="project" value="UniProtKB-KW"/>
</dbReference>
<accession>A0A3D4V9H3</accession>
<dbReference type="PANTHER" id="PTHR11895">
    <property type="entry name" value="TRANSAMIDASE"/>
    <property type="match status" value="1"/>
</dbReference>
<evidence type="ECO:0000313" key="12">
    <source>
        <dbReference type="EMBL" id="HCT57288.1"/>
    </source>
</evidence>
<keyword evidence="8 10" id="KW-0648">Protein biosynthesis</keyword>
<comment type="function">
    <text evidence="10">Allows the formation of correctly charged Gln-tRNA(Gln) through the transamidation of misacylated Glu-tRNA(Gln) in organisms which lack glutaminyl-tRNA synthetase. The reaction takes place in the presence of glutamine and ATP through an activated gamma-phospho-Glu-tRNA(Gln).</text>
</comment>
<evidence type="ECO:0000256" key="7">
    <source>
        <dbReference type="ARBA" id="ARBA00022840"/>
    </source>
</evidence>
<dbReference type="Proteomes" id="UP000264071">
    <property type="component" value="Unassembled WGS sequence"/>
</dbReference>
<gene>
    <name evidence="10" type="primary">gatA</name>
    <name evidence="12" type="ORF">DGD08_08770</name>
</gene>
<comment type="subunit">
    <text evidence="2 10">Heterotrimer of A, B and C subunits.</text>
</comment>
<dbReference type="AlphaFoldDB" id="A0A3D4V9H3"/>
<evidence type="ECO:0000256" key="1">
    <source>
        <dbReference type="ARBA" id="ARBA00008069"/>
    </source>
</evidence>
<evidence type="ECO:0000256" key="5">
    <source>
        <dbReference type="ARBA" id="ARBA00022598"/>
    </source>
</evidence>
<keyword evidence="6 10" id="KW-0547">Nucleotide-binding</keyword>
<feature type="active site" description="Charge relay system" evidence="10">
    <location>
        <position position="58"/>
    </location>
</feature>
<dbReference type="EC" id="6.3.5.7" evidence="3 10"/>
<keyword evidence="7 10" id="KW-0067">ATP-binding</keyword>
<comment type="similarity">
    <text evidence="1 10">Belongs to the amidase family. GatA subfamily.</text>
</comment>
<reference evidence="12 13" key="1">
    <citation type="journal article" date="2018" name="Nat. Biotechnol.">
        <title>A standardized bacterial taxonomy based on genome phylogeny substantially revises the tree of life.</title>
        <authorList>
            <person name="Parks D.H."/>
            <person name="Chuvochina M."/>
            <person name="Waite D.W."/>
            <person name="Rinke C."/>
            <person name="Skarshewski A."/>
            <person name="Chaumeil P.A."/>
            <person name="Hugenholtz P."/>
        </authorList>
    </citation>
    <scope>NUCLEOTIDE SEQUENCE [LARGE SCALE GENOMIC DNA]</scope>
    <source>
        <strain evidence="12">UBA8844</strain>
    </source>
</reference>
<evidence type="ECO:0000256" key="3">
    <source>
        <dbReference type="ARBA" id="ARBA00012739"/>
    </source>
</evidence>
<evidence type="ECO:0000256" key="4">
    <source>
        <dbReference type="ARBA" id="ARBA00014428"/>
    </source>
</evidence>
<dbReference type="GO" id="GO:0050567">
    <property type="term" value="F:glutaminyl-tRNA synthase (glutamine-hydrolyzing) activity"/>
    <property type="evidence" value="ECO:0007669"/>
    <property type="project" value="UniProtKB-UniRule"/>
</dbReference>
<dbReference type="OMA" id="QPASYCG"/>
<dbReference type="InterPro" id="IPR000120">
    <property type="entry name" value="Amidase"/>
</dbReference>
<evidence type="ECO:0000256" key="6">
    <source>
        <dbReference type="ARBA" id="ARBA00022741"/>
    </source>
</evidence>
<evidence type="ECO:0000256" key="9">
    <source>
        <dbReference type="ARBA" id="ARBA00047407"/>
    </source>
</evidence>
<dbReference type="HAMAP" id="MF_00120">
    <property type="entry name" value="GatA"/>
    <property type="match status" value="1"/>
</dbReference>
<dbReference type="PROSITE" id="PS00571">
    <property type="entry name" value="AMIDASES"/>
    <property type="match status" value="1"/>
</dbReference>
<evidence type="ECO:0000256" key="8">
    <source>
        <dbReference type="ARBA" id="ARBA00022917"/>
    </source>
</evidence>
<evidence type="ECO:0000256" key="2">
    <source>
        <dbReference type="ARBA" id="ARBA00011123"/>
    </source>
</evidence>
<comment type="caution">
    <text evidence="12">The sequence shown here is derived from an EMBL/GenBank/DDBJ whole genome shotgun (WGS) entry which is preliminary data.</text>
</comment>
<dbReference type="NCBIfam" id="TIGR00132">
    <property type="entry name" value="gatA"/>
    <property type="match status" value="1"/>
</dbReference>
<dbReference type="InterPro" id="IPR036928">
    <property type="entry name" value="AS_sf"/>
</dbReference>
<proteinExistence type="inferred from homology"/>
<dbReference type="GO" id="GO:0030956">
    <property type="term" value="C:glutamyl-tRNA(Gln) amidotransferase complex"/>
    <property type="evidence" value="ECO:0007669"/>
    <property type="project" value="InterPro"/>
</dbReference>
<protein>
    <recommendedName>
        <fullName evidence="4 10">Glutamyl-tRNA(Gln) amidotransferase subunit A</fullName>
        <shortName evidence="10">Glu-ADT subunit A</shortName>
        <ecNumber evidence="3 10">6.3.5.7</ecNumber>
    </recommendedName>
</protein>
<dbReference type="GO" id="GO:0006412">
    <property type="term" value="P:translation"/>
    <property type="evidence" value="ECO:0007669"/>
    <property type="project" value="UniProtKB-UniRule"/>
</dbReference>
<dbReference type="InterPro" id="IPR023631">
    <property type="entry name" value="Amidase_dom"/>
</dbReference>
<evidence type="ECO:0000313" key="13">
    <source>
        <dbReference type="Proteomes" id="UP000264071"/>
    </source>
</evidence>
<dbReference type="EMBL" id="DPIY01000008">
    <property type="protein sequence ID" value="HCT57288.1"/>
    <property type="molecule type" value="Genomic_DNA"/>
</dbReference>
<organism evidence="12 13">
    <name type="scientific">Gemmatimonas aurantiaca</name>
    <dbReference type="NCBI Taxonomy" id="173480"/>
    <lineage>
        <taxon>Bacteria</taxon>
        <taxon>Pseudomonadati</taxon>
        <taxon>Gemmatimonadota</taxon>
        <taxon>Gemmatimonadia</taxon>
        <taxon>Gemmatimonadales</taxon>
        <taxon>Gemmatimonadaceae</taxon>
        <taxon>Gemmatimonas</taxon>
    </lineage>
</organism>
<keyword evidence="5 10" id="KW-0436">Ligase</keyword>
<dbReference type="Gene3D" id="3.90.1300.10">
    <property type="entry name" value="Amidase signature (AS) domain"/>
    <property type="match status" value="1"/>
</dbReference>
<comment type="catalytic activity">
    <reaction evidence="9 10">
        <text>L-glutamyl-tRNA(Gln) + L-glutamine + ATP + H2O = L-glutaminyl-tRNA(Gln) + L-glutamate + ADP + phosphate + H(+)</text>
        <dbReference type="Rhea" id="RHEA:17521"/>
        <dbReference type="Rhea" id="RHEA-COMP:9681"/>
        <dbReference type="Rhea" id="RHEA-COMP:9684"/>
        <dbReference type="ChEBI" id="CHEBI:15377"/>
        <dbReference type="ChEBI" id="CHEBI:15378"/>
        <dbReference type="ChEBI" id="CHEBI:29985"/>
        <dbReference type="ChEBI" id="CHEBI:30616"/>
        <dbReference type="ChEBI" id="CHEBI:43474"/>
        <dbReference type="ChEBI" id="CHEBI:58359"/>
        <dbReference type="ChEBI" id="CHEBI:78520"/>
        <dbReference type="ChEBI" id="CHEBI:78521"/>
        <dbReference type="ChEBI" id="CHEBI:456216"/>
        <dbReference type="EC" id="6.3.5.7"/>
    </reaction>
</comment>
<dbReference type="GO" id="GO:0016740">
    <property type="term" value="F:transferase activity"/>
    <property type="evidence" value="ECO:0007669"/>
    <property type="project" value="UniProtKB-KW"/>
</dbReference>